<accession>A0ABY9WS04</accession>
<gene>
    <name evidence="2" type="ORF">F0U60_22420</name>
</gene>
<protein>
    <recommendedName>
        <fullName evidence="4">Outer membrane protein beta-barrel domain-containing protein</fullName>
    </recommendedName>
</protein>
<sequence>MRTRITMLFLGVLLATTSARAQEAQALATEPQMEPAAPRMNRLQDVGDIDARVMLNADIVLAFVDLGVGLDVGVLRLGPGVLALGGEFEAGACVSPCIALNLATGWSFSHLFYSPHARATYHLLPSQSSGMEKVDLYGLVLAGLTITTTRVTGAGSGSSTDFDYAGSDVGPSLGLGVGGKYFFQDNFFLGAEGRLRYSAGEYTYTLRSGDVTLSDSQSTWSLSGFNVQFFVGLRL</sequence>
<keyword evidence="1" id="KW-0732">Signal</keyword>
<name>A0ABY9WS04_9BACT</name>
<reference evidence="2 3" key="1">
    <citation type="submission" date="2019-08" db="EMBL/GenBank/DDBJ databases">
        <title>Archangium and Cystobacter genomes.</title>
        <authorList>
            <person name="Chen I.-C.K."/>
            <person name="Wielgoss S."/>
        </authorList>
    </citation>
    <scope>NUCLEOTIDE SEQUENCE [LARGE SCALE GENOMIC DNA]</scope>
    <source>
        <strain evidence="2 3">Cbm 6</strain>
    </source>
</reference>
<dbReference type="Proteomes" id="UP001611383">
    <property type="component" value="Chromosome"/>
</dbReference>
<proteinExistence type="predicted"/>
<dbReference type="RefSeq" id="WP_395823066.1">
    <property type="nucleotide sequence ID" value="NZ_CP043494.1"/>
</dbReference>
<organism evidence="2 3">
    <name type="scientific">Archangium minus</name>
    <dbReference type="NCBI Taxonomy" id="83450"/>
    <lineage>
        <taxon>Bacteria</taxon>
        <taxon>Pseudomonadati</taxon>
        <taxon>Myxococcota</taxon>
        <taxon>Myxococcia</taxon>
        <taxon>Myxococcales</taxon>
        <taxon>Cystobacterineae</taxon>
        <taxon>Archangiaceae</taxon>
        <taxon>Archangium</taxon>
    </lineage>
</organism>
<dbReference type="EMBL" id="CP043494">
    <property type="protein sequence ID" value="WNG46559.1"/>
    <property type="molecule type" value="Genomic_DNA"/>
</dbReference>
<evidence type="ECO:0000256" key="1">
    <source>
        <dbReference type="SAM" id="SignalP"/>
    </source>
</evidence>
<dbReference type="SUPFAM" id="SSF56925">
    <property type="entry name" value="OMPA-like"/>
    <property type="match status" value="1"/>
</dbReference>
<feature type="chain" id="PRO_5045466686" description="Outer membrane protein beta-barrel domain-containing protein" evidence="1">
    <location>
        <begin position="22"/>
        <end position="235"/>
    </location>
</feature>
<dbReference type="InterPro" id="IPR011250">
    <property type="entry name" value="OMP/PagP_B-barrel"/>
</dbReference>
<keyword evidence="3" id="KW-1185">Reference proteome</keyword>
<evidence type="ECO:0008006" key="4">
    <source>
        <dbReference type="Google" id="ProtNLM"/>
    </source>
</evidence>
<evidence type="ECO:0000313" key="3">
    <source>
        <dbReference type="Proteomes" id="UP001611383"/>
    </source>
</evidence>
<feature type="signal peptide" evidence="1">
    <location>
        <begin position="1"/>
        <end position="21"/>
    </location>
</feature>
<dbReference type="Gene3D" id="2.40.160.20">
    <property type="match status" value="1"/>
</dbReference>
<evidence type="ECO:0000313" key="2">
    <source>
        <dbReference type="EMBL" id="WNG46559.1"/>
    </source>
</evidence>